<gene>
    <name evidence="1" type="ORF">HHT355_1740</name>
</gene>
<proteinExistence type="predicted"/>
<protein>
    <submittedName>
        <fullName evidence="1">Uncharacterized protein</fullName>
    </submittedName>
</protein>
<name>A0A0H5SIL7_HERHM</name>
<dbReference type="AlphaFoldDB" id="A0A0H5SIL7"/>
<organism evidence="1 2">
    <name type="scientific">Herbinix hemicellulosilytica</name>
    <dbReference type="NCBI Taxonomy" id="1564487"/>
    <lineage>
        <taxon>Bacteria</taxon>
        <taxon>Bacillati</taxon>
        <taxon>Bacillota</taxon>
        <taxon>Clostridia</taxon>
        <taxon>Lachnospirales</taxon>
        <taxon>Lachnospiraceae</taxon>
        <taxon>Herbinix</taxon>
    </lineage>
</organism>
<sequence length="57" mass="6694">MSDEQIKDIVVTLIQNGYLTDKKDCEFIAKDIAHFIRVLKAELRDDDNSYEPRAFFN</sequence>
<dbReference type="Proteomes" id="UP000236497">
    <property type="component" value="Unassembled WGS sequence"/>
</dbReference>
<evidence type="ECO:0000313" key="2">
    <source>
        <dbReference type="Proteomes" id="UP000236497"/>
    </source>
</evidence>
<accession>A0A0H5SIL7</accession>
<reference evidence="1 2" key="1">
    <citation type="submission" date="2015-06" db="EMBL/GenBank/DDBJ databases">
        <authorList>
            <person name="Wibberg Daniel"/>
        </authorList>
    </citation>
    <scope>NUCLEOTIDE SEQUENCE [LARGE SCALE GENOMIC DNA]</scope>
    <source>
        <strain evidence="1 2">T3/55T</strain>
    </source>
</reference>
<dbReference type="EMBL" id="CVTD020000017">
    <property type="protein sequence ID" value="CRZ34940.1"/>
    <property type="molecule type" value="Genomic_DNA"/>
</dbReference>
<evidence type="ECO:0000313" key="1">
    <source>
        <dbReference type="EMBL" id="CRZ34940.1"/>
    </source>
</evidence>
<dbReference type="RefSeq" id="WP_170124943.1">
    <property type="nucleotide sequence ID" value="NZ_CVTD020000017.1"/>
</dbReference>
<keyword evidence="2" id="KW-1185">Reference proteome</keyword>